<evidence type="ECO:0000256" key="11">
    <source>
        <dbReference type="ARBA" id="ARBA00043952"/>
    </source>
</evidence>
<evidence type="ECO:0000256" key="4">
    <source>
        <dbReference type="ARBA" id="ARBA00022679"/>
    </source>
</evidence>
<evidence type="ECO:0000256" key="13">
    <source>
        <dbReference type="SAM" id="MobiDB-lite"/>
    </source>
</evidence>
<dbReference type="Gene3D" id="3.90.550.50">
    <property type="match status" value="1"/>
</dbReference>
<evidence type="ECO:0000256" key="9">
    <source>
        <dbReference type="ARBA" id="ARBA00023136"/>
    </source>
</evidence>
<reference evidence="15" key="3">
    <citation type="submission" date="2025-09" db="UniProtKB">
        <authorList>
            <consortium name="Ensembl"/>
        </authorList>
    </citation>
    <scope>IDENTIFICATION</scope>
    <source>
        <strain evidence="15">Glennie</strain>
    </source>
</reference>
<dbReference type="Pfam" id="PF01762">
    <property type="entry name" value="Galactosyl_T"/>
    <property type="match status" value="1"/>
</dbReference>
<dbReference type="Bgee" id="ENSOANG00000044430">
    <property type="expression patterns" value="Expressed in heart and 6 other cell types or tissues"/>
</dbReference>
<dbReference type="GeneTree" id="ENSGT00940000163174"/>
<feature type="chain" id="PRO_5026263342" description="Hexosyltransferase" evidence="14">
    <location>
        <begin position="33"/>
        <end position="383"/>
    </location>
</feature>
<dbReference type="GO" id="GO:0008499">
    <property type="term" value="F:N-acetyl-beta-D-glucosaminide beta-(1,3)-galactosyltransferase activity"/>
    <property type="evidence" value="ECO:0007669"/>
    <property type="project" value="UniProtKB-ARBA"/>
</dbReference>
<protein>
    <recommendedName>
        <fullName evidence="12">Hexosyltransferase</fullName>
        <ecNumber evidence="12">2.4.1.-</ecNumber>
    </recommendedName>
</protein>
<keyword evidence="7" id="KW-1133">Transmembrane helix</keyword>
<comment type="similarity">
    <text evidence="2 12">Belongs to the glycosyltransferase 31 family.</text>
</comment>
<evidence type="ECO:0000256" key="14">
    <source>
        <dbReference type="SAM" id="SignalP"/>
    </source>
</evidence>
<dbReference type="FunFam" id="3.90.550.50:FF:000009">
    <property type="entry name" value="Hexosyltransferase"/>
    <property type="match status" value="1"/>
</dbReference>
<accession>A0A6I8N6P3</accession>
<keyword evidence="4" id="KW-0808">Transferase</keyword>
<reference evidence="15 16" key="1">
    <citation type="journal article" date="2008" name="Nature">
        <title>Genome analysis of the platypus reveals unique signatures of evolution.</title>
        <authorList>
            <person name="Warren W.C."/>
            <person name="Hillier L.W."/>
            <person name="Marshall Graves J.A."/>
            <person name="Birney E."/>
            <person name="Ponting C.P."/>
            <person name="Grutzner F."/>
            <person name="Belov K."/>
            <person name="Miller W."/>
            <person name="Clarke L."/>
            <person name="Chinwalla A.T."/>
            <person name="Yang S.P."/>
            <person name="Heger A."/>
            <person name="Locke D.P."/>
            <person name="Miethke P."/>
            <person name="Waters P.D."/>
            <person name="Veyrunes F."/>
            <person name="Fulton L."/>
            <person name="Fulton B."/>
            <person name="Graves T."/>
            <person name="Wallis J."/>
            <person name="Puente X.S."/>
            <person name="Lopez-Otin C."/>
            <person name="Ordonez G.R."/>
            <person name="Eichler E.E."/>
            <person name="Chen L."/>
            <person name="Cheng Z."/>
            <person name="Deakin J.E."/>
            <person name="Alsop A."/>
            <person name="Thompson K."/>
            <person name="Kirby P."/>
            <person name="Papenfuss A.T."/>
            <person name="Wakefield M.J."/>
            <person name="Olender T."/>
            <person name="Lancet D."/>
            <person name="Huttley G.A."/>
            <person name="Smit A.F."/>
            <person name="Pask A."/>
            <person name="Temple-Smith P."/>
            <person name="Batzer M.A."/>
            <person name="Walker J.A."/>
            <person name="Konkel M.K."/>
            <person name="Harris R.S."/>
            <person name="Whittington C.M."/>
            <person name="Wong E.S."/>
            <person name="Gemmell N.J."/>
            <person name="Buschiazzo E."/>
            <person name="Vargas Jentzsch I.M."/>
            <person name="Merkel A."/>
            <person name="Schmitz J."/>
            <person name="Zemann A."/>
            <person name="Churakov G."/>
            <person name="Kriegs J.O."/>
            <person name="Brosius J."/>
            <person name="Murchison E.P."/>
            <person name="Sachidanandam R."/>
            <person name="Smith C."/>
            <person name="Hannon G.J."/>
            <person name="Tsend-Ayush E."/>
            <person name="McMillan D."/>
            <person name="Attenborough R."/>
            <person name="Rens W."/>
            <person name="Ferguson-Smith M."/>
            <person name="Lefevre C.M."/>
            <person name="Sharp J.A."/>
            <person name="Nicholas K.R."/>
            <person name="Ray D.A."/>
            <person name="Kube M."/>
            <person name="Reinhardt R."/>
            <person name="Pringle T.H."/>
            <person name="Taylor J."/>
            <person name="Jones R.C."/>
            <person name="Nixon B."/>
            <person name="Dacheux J.L."/>
            <person name="Niwa H."/>
            <person name="Sekita Y."/>
            <person name="Huang X."/>
            <person name="Stark A."/>
            <person name="Kheradpour P."/>
            <person name="Kellis M."/>
            <person name="Flicek P."/>
            <person name="Chen Y."/>
            <person name="Webber C."/>
            <person name="Hardison R."/>
            <person name="Nelson J."/>
            <person name="Hallsworth-Pepin K."/>
            <person name="Delehaunty K."/>
            <person name="Markovic C."/>
            <person name="Minx P."/>
            <person name="Feng Y."/>
            <person name="Kremitzki C."/>
            <person name="Mitreva M."/>
            <person name="Glasscock J."/>
            <person name="Wylie T."/>
            <person name="Wohldmann P."/>
            <person name="Thiru P."/>
            <person name="Nhan M.N."/>
            <person name="Pohl C.S."/>
            <person name="Smith S.M."/>
            <person name="Hou S."/>
            <person name="Nefedov M."/>
            <person name="de Jong P.J."/>
            <person name="Renfree M.B."/>
            <person name="Mardis E.R."/>
            <person name="Wilson R.K."/>
        </authorList>
    </citation>
    <scope>NUCLEOTIDE SEQUENCE [LARGE SCALE GENOMIC DNA]</scope>
    <source>
        <strain evidence="15 16">Glennie</strain>
    </source>
</reference>
<feature type="region of interest" description="Disordered" evidence="13">
    <location>
        <begin position="34"/>
        <end position="55"/>
    </location>
</feature>
<feature type="compositionally biased region" description="Pro residues" evidence="13">
    <location>
        <begin position="35"/>
        <end position="47"/>
    </location>
</feature>
<keyword evidence="14" id="KW-0732">Signal</keyword>
<evidence type="ECO:0000256" key="3">
    <source>
        <dbReference type="ARBA" id="ARBA00022676"/>
    </source>
</evidence>
<keyword evidence="10" id="KW-0325">Glycoprotein</keyword>
<comment type="pathway">
    <text evidence="11">Protein modification.</text>
</comment>
<dbReference type="Ensembl" id="ENSOANT00000048324.1">
    <property type="protein sequence ID" value="ENSOANP00000036884.1"/>
    <property type="gene ID" value="ENSOANG00000044430.1"/>
</dbReference>
<evidence type="ECO:0000256" key="7">
    <source>
        <dbReference type="ARBA" id="ARBA00022989"/>
    </source>
</evidence>
<dbReference type="GO" id="GO:0016266">
    <property type="term" value="P:protein O-linked glycosylation via N-acetyl-galactosamine"/>
    <property type="evidence" value="ECO:0007669"/>
    <property type="project" value="UniProtKB-ARBA"/>
</dbReference>
<dbReference type="InterPro" id="IPR002659">
    <property type="entry name" value="Glyco_trans_31"/>
</dbReference>
<dbReference type="GO" id="GO:0008378">
    <property type="term" value="F:galactosyltransferase activity"/>
    <property type="evidence" value="ECO:0000318"/>
    <property type="project" value="GO_Central"/>
</dbReference>
<sequence>MARCRIPRGHCRPLLLLPMVLMILRLRLQLRADPTGPPAATPGPPSPAAAAPPTLPPAAPCLPNATAAGLPGFSALPERMRDFLLFRHCRAFPLLHDAPAACRGPAGVFLLLAVKSSPSHYERRQLVRGTWGQRRRYAGAPVARLFLLGNPPPSEEAANLERLVALEARDHGDVLQWGFRDTFVNLSLKHTLFLDWQAARCPGARFVLSADDDVFVHTANVVRYLRDQPPDRHLFVGQPMVGSPPVRHPASKYFVPEILFPGDFYPPYCSGGGFLLSAFTVRAFWQAARSVPPFPIDDAFVGMCLERAGLAPSGHEGIRPFGLDQLGAPGRRSFDPCLYREVLLVHRFRPYEMLLMWEAVHDPHLRCYKRQRVPQKDSGLRPQ</sequence>
<keyword evidence="16" id="KW-1185">Reference proteome</keyword>
<dbReference type="EC" id="2.4.1.-" evidence="12"/>
<evidence type="ECO:0000256" key="5">
    <source>
        <dbReference type="ARBA" id="ARBA00022692"/>
    </source>
</evidence>
<keyword evidence="8 12" id="KW-0333">Golgi apparatus</keyword>
<proteinExistence type="inferred from homology"/>
<keyword evidence="5" id="KW-0812">Transmembrane</keyword>
<dbReference type="PANTHER" id="PTHR11214:SF382">
    <property type="entry name" value="ACETYLGALACTOSAMINYL-O-GLYCOSYL-GLYCOPROTEIN BETA-1,3-N-ACETYLGLUCOSAMINYLTRANSFERASE"/>
    <property type="match status" value="1"/>
</dbReference>
<evidence type="ECO:0000256" key="10">
    <source>
        <dbReference type="ARBA" id="ARBA00023180"/>
    </source>
</evidence>
<feature type="signal peptide" evidence="14">
    <location>
        <begin position="1"/>
        <end position="32"/>
    </location>
</feature>
<evidence type="ECO:0000313" key="15">
    <source>
        <dbReference type="Ensembl" id="ENSOANP00000036884.1"/>
    </source>
</evidence>
<keyword evidence="6" id="KW-0735">Signal-anchor</keyword>
<reference evidence="15" key="2">
    <citation type="submission" date="2025-08" db="UniProtKB">
        <authorList>
            <consortium name="Ensembl"/>
        </authorList>
    </citation>
    <scope>IDENTIFICATION</scope>
    <source>
        <strain evidence="15">Glennie</strain>
    </source>
</reference>
<evidence type="ECO:0000313" key="16">
    <source>
        <dbReference type="Proteomes" id="UP000002279"/>
    </source>
</evidence>
<name>A0A6I8N6P3_ORNAN</name>
<dbReference type="FunCoup" id="A0A6I8N6P3">
    <property type="interactions" value="33"/>
</dbReference>
<evidence type="ECO:0000256" key="6">
    <source>
        <dbReference type="ARBA" id="ARBA00022968"/>
    </source>
</evidence>
<dbReference type="AlphaFoldDB" id="A0A6I8N6P3"/>
<dbReference type="GO" id="GO:0000139">
    <property type="term" value="C:Golgi membrane"/>
    <property type="evidence" value="ECO:0000318"/>
    <property type="project" value="GO_Central"/>
</dbReference>
<evidence type="ECO:0000256" key="8">
    <source>
        <dbReference type="ARBA" id="ARBA00023034"/>
    </source>
</evidence>
<dbReference type="GO" id="GO:0006493">
    <property type="term" value="P:protein O-linked glycosylation"/>
    <property type="evidence" value="ECO:0000318"/>
    <property type="project" value="GO_Central"/>
</dbReference>
<dbReference type="InParanoid" id="A0A6I8N6P3"/>
<dbReference type="GO" id="GO:0008194">
    <property type="term" value="F:UDP-glycosyltransferase activity"/>
    <property type="evidence" value="ECO:0000318"/>
    <property type="project" value="GO_Central"/>
</dbReference>
<dbReference type="OMA" id="MWKALHN"/>
<evidence type="ECO:0000256" key="2">
    <source>
        <dbReference type="ARBA" id="ARBA00008661"/>
    </source>
</evidence>
<gene>
    <name evidence="15" type="primary">B3GNT6</name>
</gene>
<comment type="subcellular location">
    <subcellularLocation>
        <location evidence="1 12">Golgi apparatus membrane</location>
        <topology evidence="1 12">Single-pass type II membrane protein</topology>
    </subcellularLocation>
</comment>
<evidence type="ECO:0000256" key="1">
    <source>
        <dbReference type="ARBA" id="ARBA00004323"/>
    </source>
</evidence>
<organism evidence="15 16">
    <name type="scientific">Ornithorhynchus anatinus</name>
    <name type="common">Duckbill platypus</name>
    <dbReference type="NCBI Taxonomy" id="9258"/>
    <lineage>
        <taxon>Eukaryota</taxon>
        <taxon>Metazoa</taxon>
        <taxon>Chordata</taxon>
        <taxon>Craniata</taxon>
        <taxon>Vertebrata</taxon>
        <taxon>Euteleostomi</taxon>
        <taxon>Mammalia</taxon>
        <taxon>Monotremata</taxon>
        <taxon>Ornithorhynchidae</taxon>
        <taxon>Ornithorhynchus</taxon>
    </lineage>
</organism>
<keyword evidence="9" id="KW-0472">Membrane</keyword>
<dbReference type="PANTHER" id="PTHR11214">
    <property type="entry name" value="BETA-1,3-N-ACETYLGLUCOSAMINYLTRANSFERASE"/>
    <property type="match status" value="1"/>
</dbReference>
<dbReference type="Proteomes" id="UP000002279">
    <property type="component" value="Chromosome 20"/>
</dbReference>
<evidence type="ECO:0000256" key="12">
    <source>
        <dbReference type="RuleBase" id="RU363063"/>
    </source>
</evidence>
<keyword evidence="3 12" id="KW-0328">Glycosyltransferase</keyword>
<dbReference type="GO" id="GO:0030311">
    <property type="term" value="P:poly-N-acetyllactosamine biosynthetic process"/>
    <property type="evidence" value="ECO:0000318"/>
    <property type="project" value="GO_Central"/>
</dbReference>